<dbReference type="PANTHER" id="PTHR33540">
    <property type="entry name" value="TRNA THREONYLCARBAMOYLADENOSINE BIOSYNTHESIS PROTEIN TSAE"/>
    <property type="match status" value="1"/>
</dbReference>
<keyword evidence="4" id="KW-0963">Cytoplasm</keyword>
<evidence type="ECO:0000256" key="4">
    <source>
        <dbReference type="ARBA" id="ARBA00022490"/>
    </source>
</evidence>
<dbReference type="GO" id="GO:0016740">
    <property type="term" value="F:transferase activity"/>
    <property type="evidence" value="ECO:0007669"/>
    <property type="project" value="UniProtKB-KW"/>
</dbReference>
<dbReference type="AlphaFoldDB" id="A0A853H202"/>
<keyword evidence="7" id="KW-0547">Nucleotide-binding</keyword>
<evidence type="ECO:0000256" key="8">
    <source>
        <dbReference type="ARBA" id="ARBA00022840"/>
    </source>
</evidence>
<accession>A0A853H202</accession>
<keyword evidence="6" id="KW-0479">Metal-binding</keyword>
<dbReference type="InterPro" id="IPR027417">
    <property type="entry name" value="P-loop_NTPase"/>
</dbReference>
<dbReference type="InterPro" id="IPR003442">
    <property type="entry name" value="T6A_TsaE"/>
</dbReference>
<comment type="similarity">
    <text evidence="2">Belongs to the TsaE family.</text>
</comment>
<dbReference type="Gene3D" id="3.40.50.300">
    <property type="entry name" value="P-loop containing nucleotide triphosphate hydrolases"/>
    <property type="match status" value="1"/>
</dbReference>
<dbReference type="OrthoDB" id="9800307at2"/>
<evidence type="ECO:0000256" key="1">
    <source>
        <dbReference type="ARBA" id="ARBA00004496"/>
    </source>
</evidence>
<evidence type="ECO:0000256" key="5">
    <source>
        <dbReference type="ARBA" id="ARBA00022694"/>
    </source>
</evidence>
<keyword evidence="9" id="KW-0460">Magnesium</keyword>
<comment type="subcellular location">
    <subcellularLocation>
        <location evidence="1">Cytoplasm</location>
    </subcellularLocation>
</comment>
<keyword evidence="12" id="KW-1185">Reference proteome</keyword>
<dbReference type="GO" id="GO:0002949">
    <property type="term" value="P:tRNA threonylcarbamoyladenosine modification"/>
    <property type="evidence" value="ECO:0007669"/>
    <property type="project" value="InterPro"/>
</dbReference>
<evidence type="ECO:0000313" key="12">
    <source>
        <dbReference type="Proteomes" id="UP000554144"/>
    </source>
</evidence>
<keyword evidence="11" id="KW-0808">Transferase</keyword>
<evidence type="ECO:0000256" key="9">
    <source>
        <dbReference type="ARBA" id="ARBA00022842"/>
    </source>
</evidence>
<dbReference type="Pfam" id="PF02367">
    <property type="entry name" value="TsaE"/>
    <property type="match status" value="1"/>
</dbReference>
<evidence type="ECO:0000256" key="10">
    <source>
        <dbReference type="ARBA" id="ARBA00032441"/>
    </source>
</evidence>
<sequence>MKQENKDLASISVHLDDEDATLALARQIAPMLTGTHPALGPAHCGGRIHLRGDLGAGKTSFARAFLRSAGITGRIKSPSYALLESYNVSNLYFYHLDFYRFSDSREWLDAGFRDILQKDAIVLIEWPEQAGDLLPPPDLDIHLNYADIGRCASLTAHSDKGILWLTTLTLPAQTSPRRMPPGGA</sequence>
<dbReference type="EMBL" id="JACCEV010000003">
    <property type="protein sequence ID" value="NYT86312.1"/>
    <property type="molecule type" value="Genomic_DNA"/>
</dbReference>
<dbReference type="NCBIfam" id="TIGR00150">
    <property type="entry name" value="T6A_YjeE"/>
    <property type="match status" value="1"/>
</dbReference>
<evidence type="ECO:0000313" key="11">
    <source>
        <dbReference type="EMBL" id="NYT86312.1"/>
    </source>
</evidence>
<name>A0A853H202_9BURK</name>
<evidence type="ECO:0000256" key="2">
    <source>
        <dbReference type="ARBA" id="ARBA00007599"/>
    </source>
</evidence>
<dbReference type="GO" id="GO:0005737">
    <property type="term" value="C:cytoplasm"/>
    <property type="evidence" value="ECO:0007669"/>
    <property type="project" value="UniProtKB-SubCell"/>
</dbReference>
<organism evidence="11 12">
    <name type="scientific">Pollutimonas harenae</name>
    <dbReference type="NCBI Taxonomy" id="657015"/>
    <lineage>
        <taxon>Bacteria</taxon>
        <taxon>Pseudomonadati</taxon>
        <taxon>Pseudomonadota</taxon>
        <taxon>Betaproteobacteria</taxon>
        <taxon>Burkholderiales</taxon>
        <taxon>Alcaligenaceae</taxon>
        <taxon>Pollutimonas</taxon>
    </lineage>
</organism>
<comment type="caution">
    <text evidence="11">The sequence shown here is derived from an EMBL/GenBank/DDBJ whole genome shotgun (WGS) entry which is preliminary data.</text>
</comment>
<dbReference type="PANTHER" id="PTHR33540:SF2">
    <property type="entry name" value="TRNA THREONYLCARBAMOYLADENOSINE BIOSYNTHESIS PROTEIN TSAE"/>
    <property type="match status" value="1"/>
</dbReference>
<dbReference type="RefSeq" id="WP_130040371.1">
    <property type="nucleotide sequence ID" value="NZ_JACCEV010000003.1"/>
</dbReference>
<keyword evidence="8" id="KW-0067">ATP-binding</keyword>
<keyword evidence="5" id="KW-0819">tRNA processing</keyword>
<evidence type="ECO:0000256" key="3">
    <source>
        <dbReference type="ARBA" id="ARBA00019010"/>
    </source>
</evidence>
<evidence type="ECO:0000256" key="7">
    <source>
        <dbReference type="ARBA" id="ARBA00022741"/>
    </source>
</evidence>
<dbReference type="Proteomes" id="UP000554144">
    <property type="component" value="Unassembled WGS sequence"/>
</dbReference>
<evidence type="ECO:0000256" key="6">
    <source>
        <dbReference type="ARBA" id="ARBA00022723"/>
    </source>
</evidence>
<dbReference type="GO" id="GO:0005524">
    <property type="term" value="F:ATP binding"/>
    <property type="evidence" value="ECO:0007669"/>
    <property type="project" value="UniProtKB-KW"/>
</dbReference>
<dbReference type="SUPFAM" id="SSF52540">
    <property type="entry name" value="P-loop containing nucleoside triphosphate hydrolases"/>
    <property type="match status" value="1"/>
</dbReference>
<protein>
    <recommendedName>
        <fullName evidence="3">tRNA threonylcarbamoyladenosine biosynthesis protein TsaE</fullName>
    </recommendedName>
    <alternativeName>
        <fullName evidence="10">t(6)A37 threonylcarbamoyladenosine biosynthesis protein TsaE</fullName>
    </alternativeName>
</protein>
<gene>
    <name evidence="11" type="primary">tsaE</name>
    <name evidence="11" type="ORF">H0A62_11910</name>
</gene>
<dbReference type="GO" id="GO:0046872">
    <property type="term" value="F:metal ion binding"/>
    <property type="evidence" value="ECO:0007669"/>
    <property type="project" value="UniProtKB-KW"/>
</dbReference>
<proteinExistence type="inferred from homology"/>
<reference evidence="11 12" key="1">
    <citation type="submission" date="2020-07" db="EMBL/GenBank/DDBJ databases">
        <title>Taxonomic revisions and descriptions of new bacterial species based on genomic comparisons in the high-G+C-content subgroup of the family Alcaligenaceae.</title>
        <authorList>
            <person name="Szabo A."/>
            <person name="Felfoldi T."/>
        </authorList>
    </citation>
    <scope>NUCLEOTIDE SEQUENCE [LARGE SCALE GENOMIC DNA]</scope>
    <source>
        <strain evidence="11 12">DSM 25667</strain>
    </source>
</reference>